<evidence type="ECO:0000313" key="2">
    <source>
        <dbReference type="Proteomes" id="UP000190951"/>
    </source>
</evidence>
<protein>
    <submittedName>
        <fullName evidence="1">Uncharacterized protein</fullName>
    </submittedName>
</protein>
<dbReference type="AlphaFoldDB" id="A0A1S8KZP3"/>
<gene>
    <name evidence="1" type="ORF">CROST_034690</name>
</gene>
<keyword evidence="2" id="KW-1185">Reference proteome</keyword>
<name>A0A1S8KZP3_9CLOT</name>
<dbReference type="STRING" id="84029.CROST_40010"/>
<evidence type="ECO:0000313" key="1">
    <source>
        <dbReference type="EMBL" id="URZ12724.1"/>
    </source>
</evidence>
<reference evidence="1 2" key="1">
    <citation type="submission" date="2022-04" db="EMBL/GenBank/DDBJ databases">
        <title>Genome sequence of C. roseum typestrain.</title>
        <authorList>
            <person name="Poehlein A."/>
            <person name="Schoch T."/>
            <person name="Duerre P."/>
            <person name="Daniel R."/>
        </authorList>
    </citation>
    <scope>NUCLEOTIDE SEQUENCE [LARGE SCALE GENOMIC DNA]</scope>
    <source>
        <strain evidence="1 2">DSM 7320</strain>
    </source>
</reference>
<dbReference type="KEGG" id="crw:CROST_034690"/>
<sequence length="37" mass="4051">MLKKCILLSTLVLGIASLGILLANNFCLLSSIPYMPW</sequence>
<dbReference type="EMBL" id="CP096983">
    <property type="protein sequence ID" value="URZ12724.1"/>
    <property type="molecule type" value="Genomic_DNA"/>
</dbReference>
<organism evidence="1 2">
    <name type="scientific">Clostridium felsineum</name>
    <dbReference type="NCBI Taxonomy" id="36839"/>
    <lineage>
        <taxon>Bacteria</taxon>
        <taxon>Bacillati</taxon>
        <taxon>Bacillota</taxon>
        <taxon>Clostridia</taxon>
        <taxon>Eubacteriales</taxon>
        <taxon>Clostridiaceae</taxon>
        <taxon>Clostridium</taxon>
    </lineage>
</organism>
<dbReference type="Proteomes" id="UP000190951">
    <property type="component" value="Chromosome"/>
</dbReference>
<proteinExistence type="predicted"/>
<accession>A0A1S8KZP3</accession>